<gene>
    <name evidence="1" type="ORF">E3U43_006956</name>
</gene>
<accession>A0ACD3RMN9</accession>
<keyword evidence="2" id="KW-1185">Reference proteome</keyword>
<evidence type="ECO:0000313" key="2">
    <source>
        <dbReference type="Proteomes" id="UP000793456"/>
    </source>
</evidence>
<sequence length="160" mass="17832">MVHVYNCHPFSSQQIVQVEQEPGLVCCGGGALFVVATGGCKVEAYNVEQEGCPLICRFATMGTVKSIQHSKIGDYLVTIEEKNSAIYLRAYTNWRYQAEEKARVGVRLLGHLLGGASVRGGVQMEIIEIPLSERPVAVAVLLYKRRSFWLPVRTLWFCLL</sequence>
<dbReference type="Proteomes" id="UP000793456">
    <property type="component" value="Chromosome IV"/>
</dbReference>
<reference evidence="1" key="1">
    <citation type="submission" date="2018-11" db="EMBL/GenBank/DDBJ databases">
        <title>The sequence and de novo assembly of Larimichthys crocea genome using PacBio and Hi-C technologies.</title>
        <authorList>
            <person name="Xu P."/>
            <person name="Chen B."/>
            <person name="Zhou Z."/>
            <person name="Ke Q."/>
            <person name="Wu Y."/>
            <person name="Bai H."/>
            <person name="Pu F."/>
        </authorList>
    </citation>
    <scope>NUCLEOTIDE SEQUENCE</scope>
    <source>
        <tissue evidence="1">Muscle</tissue>
    </source>
</reference>
<comment type="caution">
    <text evidence="1">The sequence shown here is derived from an EMBL/GenBank/DDBJ whole genome shotgun (WGS) entry which is preliminary data.</text>
</comment>
<evidence type="ECO:0000313" key="1">
    <source>
        <dbReference type="EMBL" id="TMS20463.1"/>
    </source>
</evidence>
<proteinExistence type="predicted"/>
<dbReference type="EMBL" id="CM011677">
    <property type="protein sequence ID" value="TMS20463.1"/>
    <property type="molecule type" value="Genomic_DNA"/>
</dbReference>
<name>A0ACD3RMN9_LARCR</name>
<organism evidence="1 2">
    <name type="scientific">Larimichthys crocea</name>
    <name type="common">Large yellow croaker</name>
    <name type="synonym">Pseudosciaena crocea</name>
    <dbReference type="NCBI Taxonomy" id="215358"/>
    <lineage>
        <taxon>Eukaryota</taxon>
        <taxon>Metazoa</taxon>
        <taxon>Chordata</taxon>
        <taxon>Craniata</taxon>
        <taxon>Vertebrata</taxon>
        <taxon>Euteleostomi</taxon>
        <taxon>Actinopterygii</taxon>
        <taxon>Neopterygii</taxon>
        <taxon>Teleostei</taxon>
        <taxon>Neoteleostei</taxon>
        <taxon>Acanthomorphata</taxon>
        <taxon>Eupercaria</taxon>
        <taxon>Sciaenidae</taxon>
        <taxon>Larimichthys</taxon>
    </lineage>
</organism>
<protein>
    <submittedName>
        <fullName evidence="1">Uncharacterized protein</fullName>
    </submittedName>
</protein>